<dbReference type="SUPFAM" id="SSF55060">
    <property type="entry name" value="GHMP Kinase, C-terminal domain"/>
    <property type="match status" value="1"/>
</dbReference>
<dbReference type="InterPro" id="IPR020568">
    <property type="entry name" value="Ribosomal_Su5_D2-typ_SF"/>
</dbReference>
<keyword evidence="6" id="KW-0067">ATP-binding</keyword>
<dbReference type="SUPFAM" id="SSF54211">
    <property type="entry name" value="Ribosomal protein S5 domain 2-like"/>
    <property type="match status" value="1"/>
</dbReference>
<reference evidence="9 10" key="1">
    <citation type="journal article" date="2024" name="Science">
        <title>Giant polyketide synthase enzymes in the biosynthesis of giant marine polyether toxins.</title>
        <authorList>
            <person name="Fallon T.R."/>
            <person name="Shende V.V."/>
            <person name="Wierzbicki I.H."/>
            <person name="Pendleton A.L."/>
            <person name="Watervoot N.F."/>
            <person name="Auber R.P."/>
            <person name="Gonzalez D.J."/>
            <person name="Wisecaver J.H."/>
            <person name="Moore B.S."/>
        </authorList>
    </citation>
    <scope>NUCLEOTIDE SEQUENCE [LARGE SCALE GENOMIC DNA]</scope>
    <source>
        <strain evidence="9 10">12B1</strain>
    </source>
</reference>
<evidence type="ECO:0000259" key="7">
    <source>
        <dbReference type="Pfam" id="PF00288"/>
    </source>
</evidence>
<dbReference type="Proteomes" id="UP001515480">
    <property type="component" value="Unassembled WGS sequence"/>
</dbReference>
<keyword evidence="4" id="KW-0547">Nucleotide-binding</keyword>
<dbReference type="HAMAP" id="MF_00384">
    <property type="entry name" value="Homoser_kinase"/>
    <property type="match status" value="1"/>
</dbReference>
<dbReference type="InterPro" id="IPR000870">
    <property type="entry name" value="Homoserine_kinase"/>
</dbReference>
<dbReference type="InterPro" id="IPR014721">
    <property type="entry name" value="Ribsml_uS5_D2-typ_fold_subgr"/>
</dbReference>
<protein>
    <recommendedName>
        <fullName evidence="11">Homoserine kinase</fullName>
    </recommendedName>
</protein>
<evidence type="ECO:0000256" key="1">
    <source>
        <dbReference type="ARBA" id="ARBA00022605"/>
    </source>
</evidence>
<dbReference type="NCBIfam" id="TIGR00191">
    <property type="entry name" value="thrB"/>
    <property type="match status" value="1"/>
</dbReference>
<evidence type="ECO:0000256" key="2">
    <source>
        <dbReference type="ARBA" id="ARBA00022679"/>
    </source>
</evidence>
<name>A0AB34JB84_PRYPA</name>
<keyword evidence="2" id="KW-0808">Transferase</keyword>
<keyword evidence="3" id="KW-0791">Threonine biosynthesis</keyword>
<dbReference type="GO" id="GO:0004413">
    <property type="term" value="F:homoserine kinase activity"/>
    <property type="evidence" value="ECO:0007669"/>
    <property type="project" value="InterPro"/>
</dbReference>
<dbReference type="InterPro" id="IPR013750">
    <property type="entry name" value="GHMP_kinase_C_dom"/>
</dbReference>
<dbReference type="PANTHER" id="PTHR20861">
    <property type="entry name" value="HOMOSERINE/4-DIPHOSPHOCYTIDYL-2-C-METHYL-D-ERYTHRITOL KINASE"/>
    <property type="match status" value="1"/>
</dbReference>
<dbReference type="PRINTS" id="PR00958">
    <property type="entry name" value="HOMSERKINASE"/>
</dbReference>
<keyword evidence="5" id="KW-0418">Kinase</keyword>
<feature type="domain" description="GHMP kinase C-terminal" evidence="8">
    <location>
        <begin position="277"/>
        <end position="313"/>
    </location>
</feature>
<dbReference type="GO" id="GO:0005524">
    <property type="term" value="F:ATP binding"/>
    <property type="evidence" value="ECO:0007669"/>
    <property type="project" value="UniProtKB-KW"/>
</dbReference>
<dbReference type="EMBL" id="JBGBPQ010000010">
    <property type="protein sequence ID" value="KAL1518816.1"/>
    <property type="molecule type" value="Genomic_DNA"/>
</dbReference>
<keyword evidence="10" id="KW-1185">Reference proteome</keyword>
<evidence type="ECO:0008006" key="11">
    <source>
        <dbReference type="Google" id="ProtNLM"/>
    </source>
</evidence>
<dbReference type="Gene3D" id="3.30.70.890">
    <property type="entry name" value="GHMP kinase, C-terminal domain"/>
    <property type="match status" value="1"/>
</dbReference>
<evidence type="ECO:0000256" key="4">
    <source>
        <dbReference type="ARBA" id="ARBA00022741"/>
    </source>
</evidence>
<dbReference type="PANTHER" id="PTHR20861:SF1">
    <property type="entry name" value="HOMOSERINE KINASE"/>
    <property type="match status" value="1"/>
</dbReference>
<evidence type="ECO:0000256" key="6">
    <source>
        <dbReference type="ARBA" id="ARBA00022840"/>
    </source>
</evidence>
<dbReference type="InterPro" id="IPR036554">
    <property type="entry name" value="GHMP_kinase_C_sf"/>
</dbReference>
<dbReference type="Pfam" id="PF00288">
    <property type="entry name" value="GHMP_kinases_N"/>
    <property type="match status" value="1"/>
</dbReference>
<evidence type="ECO:0000256" key="3">
    <source>
        <dbReference type="ARBA" id="ARBA00022697"/>
    </source>
</evidence>
<dbReference type="GO" id="GO:0009088">
    <property type="term" value="P:threonine biosynthetic process"/>
    <property type="evidence" value="ECO:0007669"/>
    <property type="project" value="UniProtKB-KW"/>
</dbReference>
<feature type="domain" description="GHMP kinase N-terminal" evidence="7">
    <location>
        <begin position="108"/>
        <end position="193"/>
    </location>
</feature>
<proteinExistence type="inferred from homology"/>
<keyword evidence="1" id="KW-0028">Amino-acid biosynthesis</keyword>
<dbReference type="Gene3D" id="3.30.230.10">
    <property type="match status" value="1"/>
</dbReference>
<dbReference type="InterPro" id="IPR006204">
    <property type="entry name" value="GHMP_kinase_N_dom"/>
</dbReference>
<comment type="caution">
    <text evidence="9">The sequence shown here is derived from an EMBL/GenBank/DDBJ whole genome shotgun (WGS) entry which is preliminary data.</text>
</comment>
<dbReference type="Pfam" id="PF08544">
    <property type="entry name" value="GHMP_kinases_C"/>
    <property type="match status" value="1"/>
</dbReference>
<dbReference type="AlphaFoldDB" id="A0AB34JB84"/>
<evidence type="ECO:0000313" key="10">
    <source>
        <dbReference type="Proteomes" id="UP001515480"/>
    </source>
</evidence>
<evidence type="ECO:0000256" key="5">
    <source>
        <dbReference type="ARBA" id="ARBA00022777"/>
    </source>
</evidence>
<gene>
    <name evidence="9" type="ORF">AB1Y20_003095</name>
</gene>
<evidence type="ECO:0000313" key="9">
    <source>
        <dbReference type="EMBL" id="KAL1518816.1"/>
    </source>
</evidence>
<organism evidence="9 10">
    <name type="scientific">Prymnesium parvum</name>
    <name type="common">Toxic golden alga</name>
    <dbReference type="NCBI Taxonomy" id="97485"/>
    <lineage>
        <taxon>Eukaryota</taxon>
        <taxon>Haptista</taxon>
        <taxon>Haptophyta</taxon>
        <taxon>Prymnesiophyceae</taxon>
        <taxon>Prymnesiales</taxon>
        <taxon>Prymnesiaceae</taxon>
        <taxon>Prymnesium</taxon>
    </lineage>
</organism>
<evidence type="ECO:0000259" key="8">
    <source>
        <dbReference type="Pfam" id="PF08544"/>
    </source>
</evidence>
<sequence>MAPHRGLPALPALRARACASGRRSAAHPRALSSSALHSRISYITESFFTPAHRVTVSVPATISNLGPGFDCFGFAIDVENRVIVERADSFSIEIFGESASLPQNEENVIVRMTAKAMHTLGMEMPPLRFECHNAVPPRKGFGSSSAAVVAGLATGLAFGGKDLELPSTKQLLLQLAAEQEGQADNIAPAIFGGFQISCRNERQWISQRVFIPSGLQLCLFIPDDEILSAEARSVLPKTTSYPDAIFNISRAAMLVNCFATSQFDPLRFAMEDRLHQRYRTHMFPFEPLIDAAVKAGAHAAFLAGAGPSVVAICGGVGISDPGSDTMSQFLAESVSQAFLEAARGIGIPGGVHIAMPSQRGLSSSGVDANKNVLWP</sequence>
<accession>A0AB34JB84</accession>